<dbReference type="GO" id="GO:0005829">
    <property type="term" value="C:cytosol"/>
    <property type="evidence" value="ECO:0007669"/>
    <property type="project" value="TreeGrafter"/>
</dbReference>
<dbReference type="GO" id="GO:0008713">
    <property type="term" value="F:ADP-heptose-lipopolysaccharide heptosyltransferase activity"/>
    <property type="evidence" value="ECO:0007669"/>
    <property type="project" value="TreeGrafter"/>
</dbReference>
<organism evidence="3">
    <name type="scientific">marine metagenome</name>
    <dbReference type="NCBI Taxonomy" id="408172"/>
    <lineage>
        <taxon>unclassified sequences</taxon>
        <taxon>metagenomes</taxon>
        <taxon>ecological metagenomes</taxon>
    </lineage>
</organism>
<protein>
    <recommendedName>
        <fullName evidence="4">Glycosyl transferase family 9</fullName>
    </recommendedName>
</protein>
<evidence type="ECO:0000256" key="1">
    <source>
        <dbReference type="ARBA" id="ARBA00022676"/>
    </source>
</evidence>
<keyword evidence="1" id="KW-0328">Glycosyltransferase</keyword>
<dbReference type="Gene3D" id="3.40.50.2000">
    <property type="entry name" value="Glycogen Phosphorylase B"/>
    <property type="match status" value="2"/>
</dbReference>
<evidence type="ECO:0008006" key="4">
    <source>
        <dbReference type="Google" id="ProtNLM"/>
    </source>
</evidence>
<dbReference type="GO" id="GO:0009244">
    <property type="term" value="P:lipopolysaccharide core region biosynthetic process"/>
    <property type="evidence" value="ECO:0007669"/>
    <property type="project" value="TreeGrafter"/>
</dbReference>
<name>A0A381Y0W8_9ZZZZ</name>
<dbReference type="CDD" id="cd03789">
    <property type="entry name" value="GT9_LPS_heptosyltransferase"/>
    <property type="match status" value="1"/>
</dbReference>
<sequence>MGDIVFSLPVMHSIKAHYSNASIDLLTEKKYFNFLSKANYFDSLIEDNRPNNIVITISLLIELLKRKYDLIIDLQNSSRTSYYHLFFRIFSNVRICSSRKFSHIKYSIPIQGTETTTQGLFNQIKLLEIPEIINIQYNWLKSNLDERYNNKTVLFIPGVSIRGKHKQWDPKKFSKLAKYCEDKNYQICIVGTNQDSKSVIPILKNCKNLINNIDHSPPDIIYSISKISTLIVTNDTGPGHIAALSGNNILWLVNDNKVTKANIGNQPNNYKISLSYVNDITTQEVINFIEKKKLL</sequence>
<gene>
    <name evidence="3" type="ORF">METZ01_LOCUS123186</name>
</gene>
<proteinExistence type="predicted"/>
<dbReference type="EMBL" id="UINC01016997">
    <property type="protein sequence ID" value="SVA70332.1"/>
    <property type="molecule type" value="Genomic_DNA"/>
</dbReference>
<keyword evidence="2" id="KW-0808">Transferase</keyword>
<evidence type="ECO:0000313" key="3">
    <source>
        <dbReference type="EMBL" id="SVA70332.1"/>
    </source>
</evidence>
<dbReference type="InterPro" id="IPR002201">
    <property type="entry name" value="Glyco_trans_9"/>
</dbReference>
<reference evidence="3" key="1">
    <citation type="submission" date="2018-05" db="EMBL/GenBank/DDBJ databases">
        <authorList>
            <person name="Lanie J.A."/>
            <person name="Ng W.-L."/>
            <person name="Kazmierczak K.M."/>
            <person name="Andrzejewski T.M."/>
            <person name="Davidsen T.M."/>
            <person name="Wayne K.J."/>
            <person name="Tettelin H."/>
            <person name="Glass J.I."/>
            <person name="Rusch D."/>
            <person name="Podicherti R."/>
            <person name="Tsui H.-C.T."/>
            <person name="Winkler M.E."/>
        </authorList>
    </citation>
    <scope>NUCLEOTIDE SEQUENCE</scope>
</reference>
<dbReference type="PANTHER" id="PTHR30160">
    <property type="entry name" value="TETRAACYLDISACCHARIDE 4'-KINASE-RELATED"/>
    <property type="match status" value="1"/>
</dbReference>
<dbReference type="SUPFAM" id="SSF53756">
    <property type="entry name" value="UDP-Glycosyltransferase/glycogen phosphorylase"/>
    <property type="match status" value="1"/>
</dbReference>
<evidence type="ECO:0000256" key="2">
    <source>
        <dbReference type="ARBA" id="ARBA00022679"/>
    </source>
</evidence>
<dbReference type="InterPro" id="IPR051199">
    <property type="entry name" value="LPS_LOS_Heptosyltrfase"/>
</dbReference>
<accession>A0A381Y0W8</accession>
<dbReference type="Pfam" id="PF01075">
    <property type="entry name" value="Glyco_transf_9"/>
    <property type="match status" value="1"/>
</dbReference>
<dbReference type="AlphaFoldDB" id="A0A381Y0W8"/>